<dbReference type="InterPro" id="IPR029753">
    <property type="entry name" value="D-isomer_DH_CS"/>
</dbReference>
<evidence type="ECO:0000313" key="8">
    <source>
        <dbReference type="Proteomes" id="UP001519290"/>
    </source>
</evidence>
<dbReference type="InterPro" id="IPR006139">
    <property type="entry name" value="D-isomer_2_OHA_DH_cat_dom"/>
</dbReference>
<keyword evidence="8" id="KW-1185">Reference proteome</keyword>
<feature type="domain" description="D-isomer specific 2-hydroxyacid dehydrogenase NAD-binding" evidence="6">
    <location>
        <begin position="107"/>
        <end position="282"/>
    </location>
</feature>
<comment type="similarity">
    <text evidence="1 4">Belongs to the D-isomer specific 2-hydroxyacid dehydrogenase family.</text>
</comment>
<dbReference type="PANTHER" id="PTHR43761:SF1">
    <property type="entry name" value="D-ISOMER SPECIFIC 2-HYDROXYACID DEHYDROGENASE CATALYTIC DOMAIN-CONTAINING PROTEIN-RELATED"/>
    <property type="match status" value="1"/>
</dbReference>
<evidence type="ECO:0000256" key="2">
    <source>
        <dbReference type="ARBA" id="ARBA00023002"/>
    </source>
</evidence>
<keyword evidence="3" id="KW-0520">NAD</keyword>
<dbReference type="InterPro" id="IPR006140">
    <property type="entry name" value="D-isomer_DH_NAD-bd"/>
</dbReference>
<organism evidence="7 8">
    <name type="scientific">Brachybacterium sacelli</name>
    <dbReference type="NCBI Taxonomy" id="173364"/>
    <lineage>
        <taxon>Bacteria</taxon>
        <taxon>Bacillati</taxon>
        <taxon>Actinomycetota</taxon>
        <taxon>Actinomycetes</taxon>
        <taxon>Micrococcales</taxon>
        <taxon>Dermabacteraceae</taxon>
        <taxon>Brachybacterium</taxon>
    </lineage>
</organism>
<evidence type="ECO:0000256" key="4">
    <source>
        <dbReference type="RuleBase" id="RU003719"/>
    </source>
</evidence>
<evidence type="ECO:0000313" key="7">
    <source>
        <dbReference type="EMBL" id="MBP2380173.1"/>
    </source>
</evidence>
<dbReference type="SUPFAM" id="SSF52283">
    <property type="entry name" value="Formate/glycerate dehydrogenase catalytic domain-like"/>
    <property type="match status" value="1"/>
</dbReference>
<evidence type="ECO:0000256" key="3">
    <source>
        <dbReference type="ARBA" id="ARBA00023027"/>
    </source>
</evidence>
<dbReference type="InterPro" id="IPR050418">
    <property type="entry name" value="D-iso_2-hydroxyacid_DH_PdxB"/>
</dbReference>
<dbReference type="EMBL" id="JAGIOD010000001">
    <property type="protein sequence ID" value="MBP2380173.1"/>
    <property type="molecule type" value="Genomic_DNA"/>
</dbReference>
<protein>
    <submittedName>
        <fullName evidence="7">Phosphoglycerate dehydrogenase-like enzyme</fullName>
    </submittedName>
</protein>
<dbReference type="InterPro" id="IPR036291">
    <property type="entry name" value="NAD(P)-bd_dom_sf"/>
</dbReference>
<dbReference type="Proteomes" id="UP001519290">
    <property type="component" value="Unassembled WGS sequence"/>
</dbReference>
<evidence type="ECO:0000259" key="6">
    <source>
        <dbReference type="Pfam" id="PF02826"/>
    </source>
</evidence>
<sequence>MIDVLWLGETDEQVIEVMRRQAPPEVRLTIPPDGVPTTEDLRRSRYIVNGGRRIDARMIEAAPHLRLIQRLGAGLDGIDLEATERAGVEVANLPARNSVAVAEMTLTLAMACARDLVRLDSSMKEGRWRPNDRLSSTFELQGSTWGVIGLGNIGRAVASRAAALGMEILYYDAVRPGPDLEGGAAFAPLEELLAQSRIVSVHLPLTAGTTGLLGASQLAMMPERSVLISISRAGVVEGEALRQALESGHLAAAAVDVWDREPVPTDDPLLHAPHLIATPHSGAQTHDTVARVFADAFAAVLEHARTRHSASAG</sequence>
<evidence type="ECO:0000256" key="1">
    <source>
        <dbReference type="ARBA" id="ARBA00005854"/>
    </source>
</evidence>
<comment type="caution">
    <text evidence="7">The sequence shown here is derived from an EMBL/GenBank/DDBJ whole genome shotgun (WGS) entry which is preliminary data.</text>
</comment>
<evidence type="ECO:0000259" key="5">
    <source>
        <dbReference type="Pfam" id="PF00389"/>
    </source>
</evidence>
<reference evidence="7 8" key="1">
    <citation type="submission" date="2021-03" db="EMBL/GenBank/DDBJ databases">
        <title>Sequencing the genomes of 1000 actinobacteria strains.</title>
        <authorList>
            <person name="Klenk H.-P."/>
        </authorList>
    </citation>
    <scope>NUCLEOTIDE SEQUENCE [LARGE SCALE GENOMIC DNA]</scope>
    <source>
        <strain evidence="7 8">DSM 14566</strain>
    </source>
</reference>
<accession>A0ABS4WVD9</accession>
<feature type="domain" description="D-isomer specific 2-hydroxyacid dehydrogenase catalytic" evidence="5">
    <location>
        <begin position="41"/>
        <end position="309"/>
    </location>
</feature>
<dbReference type="PROSITE" id="PS00670">
    <property type="entry name" value="D_2_HYDROXYACID_DH_2"/>
    <property type="match status" value="1"/>
</dbReference>
<dbReference type="PANTHER" id="PTHR43761">
    <property type="entry name" value="D-ISOMER SPECIFIC 2-HYDROXYACID DEHYDROGENASE FAMILY PROTEIN (AFU_ORTHOLOGUE AFUA_1G13630)"/>
    <property type="match status" value="1"/>
</dbReference>
<dbReference type="RefSeq" id="WP_209897851.1">
    <property type="nucleotide sequence ID" value="NZ_BAAAJW010000006.1"/>
</dbReference>
<keyword evidence="2 4" id="KW-0560">Oxidoreductase</keyword>
<dbReference type="Pfam" id="PF02826">
    <property type="entry name" value="2-Hacid_dh_C"/>
    <property type="match status" value="1"/>
</dbReference>
<dbReference type="SUPFAM" id="SSF51735">
    <property type="entry name" value="NAD(P)-binding Rossmann-fold domains"/>
    <property type="match status" value="1"/>
</dbReference>
<proteinExistence type="inferred from homology"/>
<gene>
    <name evidence="7" type="ORF">JOF43_000130</name>
</gene>
<dbReference type="Pfam" id="PF00389">
    <property type="entry name" value="2-Hacid_dh"/>
    <property type="match status" value="1"/>
</dbReference>
<name>A0ABS4WVD9_9MICO</name>
<dbReference type="Gene3D" id="3.40.50.720">
    <property type="entry name" value="NAD(P)-binding Rossmann-like Domain"/>
    <property type="match status" value="2"/>
</dbReference>